<comment type="function">
    <text evidence="7">Binds and deliver cytosolic copper to the copper ATPase proteins. May be important in cellular antioxidant defense.</text>
</comment>
<evidence type="ECO:0000256" key="4">
    <source>
        <dbReference type="ARBA" id="ARBA00023008"/>
    </source>
</evidence>
<evidence type="ECO:0000256" key="1">
    <source>
        <dbReference type="ARBA" id="ARBA00022448"/>
    </source>
</evidence>
<dbReference type="RefSeq" id="XP_012796355.3">
    <property type="nucleotide sequence ID" value="XM_012940901.3"/>
</dbReference>
<dbReference type="Proteomes" id="UP000471633">
    <property type="component" value="Unassembled WGS sequence"/>
</dbReference>
<evidence type="ECO:0000256" key="7">
    <source>
        <dbReference type="ARBA" id="ARBA00037651"/>
    </source>
</evidence>
<dbReference type="PANTHER" id="PTHR46365:SF1">
    <property type="entry name" value="COPPER TRANSPORT PROTEIN ATOX1"/>
    <property type="match status" value="1"/>
</dbReference>
<dbReference type="InterPro" id="IPR036163">
    <property type="entry name" value="HMA_dom_sf"/>
</dbReference>
<evidence type="ECO:0000313" key="14">
    <source>
        <dbReference type="Proteomes" id="UP000471633"/>
    </source>
</evidence>
<dbReference type="GO" id="GO:0006825">
    <property type="term" value="P:copper ion transport"/>
    <property type="evidence" value="ECO:0007669"/>
    <property type="project" value="UniProtKB-KW"/>
</dbReference>
<comment type="similarity">
    <text evidence="8">Belongs to the ATX1 family.</text>
</comment>
<gene>
    <name evidence="13" type="primary">ATX1</name>
    <name evidence="13" type="ORF">MS3_00010579</name>
</gene>
<dbReference type="CTD" id="24592390"/>
<keyword evidence="6" id="KW-0143">Chaperone</keyword>
<dbReference type="AlphaFoldDB" id="A0A922LIZ3"/>
<dbReference type="InterPro" id="IPR006121">
    <property type="entry name" value="HMA_dom"/>
</dbReference>
<dbReference type="KEGG" id="shx:MS3_00010579"/>
<protein>
    <recommendedName>
        <fullName evidence="9">Copper transport protein ATOX1</fullName>
    </recommendedName>
    <alternativeName>
        <fullName evidence="10">Metal transport protein ATX1</fullName>
    </alternativeName>
</protein>
<proteinExistence type="inferred from homology"/>
<dbReference type="GO" id="GO:0046872">
    <property type="term" value="F:metal ion binding"/>
    <property type="evidence" value="ECO:0007669"/>
    <property type="project" value="UniProtKB-KW"/>
</dbReference>
<evidence type="ECO:0000256" key="10">
    <source>
        <dbReference type="ARBA" id="ARBA00043201"/>
    </source>
</evidence>
<evidence type="ECO:0000256" key="3">
    <source>
        <dbReference type="ARBA" id="ARBA00022796"/>
    </source>
</evidence>
<reference evidence="13" key="3">
    <citation type="submission" date="2021-06" db="EMBL/GenBank/DDBJ databases">
        <title>Chromosome-level genome assembly for S. haematobium.</title>
        <authorList>
            <person name="Stroehlein A.J."/>
        </authorList>
    </citation>
    <scope>NUCLEOTIDE SEQUENCE</scope>
</reference>
<reference evidence="13" key="4">
    <citation type="journal article" date="2022" name="PLoS Pathog.">
        <title>Chromosome-level genome of Schistosoma haematobium underpins genome-wide explorations of molecular variation.</title>
        <authorList>
            <person name="Stroehlein A.J."/>
            <person name="Korhonen P.K."/>
            <person name="Lee V.V."/>
            <person name="Ralph S.A."/>
            <person name="Mentink-Kane M."/>
            <person name="You H."/>
            <person name="McManus D.P."/>
            <person name="Tchuente L.T."/>
            <person name="Stothard J.R."/>
            <person name="Kaur P."/>
            <person name="Dudchenko O."/>
            <person name="Aiden E.L."/>
            <person name="Yang B."/>
            <person name="Yang H."/>
            <person name="Emery A.M."/>
            <person name="Webster B.L."/>
            <person name="Brindley P.J."/>
            <person name="Rollinson D."/>
            <person name="Chang B.C.H."/>
            <person name="Gasser R.B."/>
            <person name="Young N.D."/>
        </authorList>
    </citation>
    <scope>NUCLEOTIDE SEQUENCE</scope>
</reference>
<evidence type="ECO:0000256" key="2">
    <source>
        <dbReference type="ARBA" id="ARBA00022723"/>
    </source>
</evidence>
<sequence>LNKVLKSLKNSRWHYKSSQPQNKLMSSDYRPSHRIINKLNAVLQTMEGQIKTYTFNMEMSCEGCAKAAKRVLMTLGDAIKEVETSVENNTVTVQTTLPVDDVLHKLEETQKKIVLVTSQ</sequence>
<evidence type="ECO:0000256" key="6">
    <source>
        <dbReference type="ARBA" id="ARBA00023186"/>
    </source>
</evidence>
<comment type="caution">
    <text evidence="13">The sequence shown here is derived from an EMBL/GenBank/DDBJ whole genome shotgun (WGS) entry which is preliminary data.</text>
</comment>
<dbReference type="PANTHER" id="PTHR46365">
    <property type="entry name" value="COPPER TRANSPORT PROTEIN ATOX1"/>
    <property type="match status" value="1"/>
</dbReference>
<name>A0A922LIZ3_SCHHA</name>
<keyword evidence="14" id="KW-1185">Reference proteome</keyword>
<dbReference type="InterPro" id="IPR051881">
    <property type="entry name" value="Copper_transport_ATOX1-like"/>
</dbReference>
<dbReference type="Gene3D" id="3.30.70.100">
    <property type="match status" value="1"/>
</dbReference>
<evidence type="ECO:0000259" key="12">
    <source>
        <dbReference type="PROSITE" id="PS50846"/>
    </source>
</evidence>
<dbReference type="GO" id="GO:0016531">
    <property type="term" value="F:copper chaperone activity"/>
    <property type="evidence" value="ECO:0007669"/>
    <property type="project" value="TreeGrafter"/>
</dbReference>
<keyword evidence="3" id="KW-0187">Copper transport</keyword>
<keyword evidence="1" id="KW-0813">Transport</keyword>
<evidence type="ECO:0000256" key="9">
    <source>
        <dbReference type="ARBA" id="ARBA00040962"/>
    </source>
</evidence>
<dbReference type="CDD" id="cd00371">
    <property type="entry name" value="HMA"/>
    <property type="match status" value="1"/>
</dbReference>
<reference evidence="13" key="1">
    <citation type="journal article" date="2012" name="Nat. Genet.">
        <title>Whole-genome sequence of Schistosoma haematobium.</title>
        <authorList>
            <person name="Young N.D."/>
            <person name="Jex A.R."/>
            <person name="Li B."/>
            <person name="Liu S."/>
            <person name="Yang L."/>
            <person name="Xiong Z."/>
            <person name="Li Y."/>
            <person name="Cantacessi C."/>
            <person name="Hall R.S."/>
            <person name="Xu X."/>
            <person name="Chen F."/>
            <person name="Wu X."/>
            <person name="Zerlotini A."/>
            <person name="Oliveira G."/>
            <person name="Hofmann A."/>
            <person name="Zhang G."/>
            <person name="Fang X."/>
            <person name="Kang Y."/>
            <person name="Campbell B.E."/>
            <person name="Loukas A."/>
            <person name="Ranganathan S."/>
            <person name="Rollinson D."/>
            <person name="Rinaldi G."/>
            <person name="Brindley P.J."/>
            <person name="Yang H."/>
            <person name="Wang J."/>
            <person name="Wang J."/>
            <person name="Gasser R.B."/>
        </authorList>
    </citation>
    <scope>NUCLEOTIDE SEQUENCE</scope>
</reference>
<reference evidence="13" key="2">
    <citation type="journal article" date="2019" name="Gigascience">
        <title>High-quality Schistosoma haematobium genome achieved by single-molecule and long-range sequencing.</title>
        <authorList>
            <person name="Stroehlein A.J."/>
            <person name="Korhonen P.K."/>
            <person name="Chong T.M."/>
            <person name="Lim Y.L."/>
            <person name="Chan K.G."/>
            <person name="Webster B."/>
            <person name="Rollinson D."/>
            <person name="Brindley P.J."/>
            <person name="Gasser R.B."/>
            <person name="Young N.D."/>
        </authorList>
    </citation>
    <scope>NUCLEOTIDE SEQUENCE</scope>
</reference>
<evidence type="ECO:0000256" key="8">
    <source>
        <dbReference type="ARBA" id="ARBA00038171"/>
    </source>
</evidence>
<keyword evidence="5" id="KW-0406">Ion transport</keyword>
<feature type="domain" description="HMA" evidence="12">
    <location>
        <begin position="50"/>
        <end position="114"/>
    </location>
</feature>
<evidence type="ECO:0000256" key="5">
    <source>
        <dbReference type="ARBA" id="ARBA00023065"/>
    </source>
</evidence>
<dbReference type="EMBL" id="AMPZ03000003">
    <property type="protein sequence ID" value="KAH9587157.1"/>
    <property type="molecule type" value="Genomic_DNA"/>
</dbReference>
<comment type="subunit">
    <text evidence="11">Homodimer. Interacts with ATP7B. Interacts with ATP7A. Interacts (via dimer form) with SLC31A1 (via C-terminal domain); this interaction improves ATOX1 stability and controls intracellular Cu(I) levels.</text>
</comment>
<dbReference type="GeneID" id="24592390"/>
<dbReference type="SUPFAM" id="SSF55008">
    <property type="entry name" value="HMA, heavy metal-associated domain"/>
    <property type="match status" value="1"/>
</dbReference>
<dbReference type="Pfam" id="PF00403">
    <property type="entry name" value="HMA"/>
    <property type="match status" value="1"/>
</dbReference>
<keyword evidence="4" id="KW-0186">Copper</keyword>
<accession>A0A922LIZ3</accession>
<evidence type="ECO:0000313" key="13">
    <source>
        <dbReference type="EMBL" id="KAH9587157.1"/>
    </source>
</evidence>
<feature type="non-terminal residue" evidence="13">
    <location>
        <position position="119"/>
    </location>
</feature>
<organism evidence="13 14">
    <name type="scientific">Schistosoma haematobium</name>
    <name type="common">Blood fluke</name>
    <dbReference type="NCBI Taxonomy" id="6185"/>
    <lineage>
        <taxon>Eukaryota</taxon>
        <taxon>Metazoa</taxon>
        <taxon>Spiralia</taxon>
        <taxon>Lophotrochozoa</taxon>
        <taxon>Platyhelminthes</taxon>
        <taxon>Trematoda</taxon>
        <taxon>Digenea</taxon>
        <taxon>Strigeidida</taxon>
        <taxon>Schistosomatoidea</taxon>
        <taxon>Schistosomatidae</taxon>
        <taxon>Schistosoma</taxon>
    </lineage>
</organism>
<keyword evidence="2" id="KW-0479">Metal-binding</keyword>
<evidence type="ECO:0000256" key="11">
    <source>
        <dbReference type="ARBA" id="ARBA00046351"/>
    </source>
</evidence>
<dbReference type="GO" id="GO:0005829">
    <property type="term" value="C:cytosol"/>
    <property type="evidence" value="ECO:0007669"/>
    <property type="project" value="TreeGrafter"/>
</dbReference>
<dbReference type="PROSITE" id="PS50846">
    <property type="entry name" value="HMA_2"/>
    <property type="match status" value="1"/>
</dbReference>